<feature type="domain" description="Nucleotidyl transferase" evidence="3">
    <location>
        <begin position="22"/>
        <end position="156"/>
    </location>
</feature>
<evidence type="ECO:0000256" key="1">
    <source>
        <dbReference type="ARBA" id="ARBA00010443"/>
    </source>
</evidence>
<dbReference type="CDD" id="cd04651">
    <property type="entry name" value="LbH_G1P_AT_C"/>
    <property type="match status" value="1"/>
</dbReference>
<keyword evidence="6" id="KW-1185">Reference proteome</keyword>
<dbReference type="SUPFAM" id="SSF53448">
    <property type="entry name" value="Nucleotide-diphospho-sugar transferases"/>
    <property type="match status" value="1"/>
</dbReference>
<keyword evidence="5" id="KW-0808">Transferase</keyword>
<dbReference type="PANTHER" id="PTHR43523:SF6">
    <property type="entry name" value="GLYCOGEN BIOSYNTHESIS PROTEIN GLGD"/>
    <property type="match status" value="1"/>
</dbReference>
<dbReference type="InterPro" id="IPR056818">
    <property type="entry name" value="GlmU/GlgC-like_hexapep"/>
</dbReference>
<proteinExistence type="inferred from homology"/>
<accession>A0A261F5A4</accession>
<dbReference type="GO" id="GO:0005978">
    <property type="term" value="P:glycogen biosynthetic process"/>
    <property type="evidence" value="ECO:0007669"/>
    <property type="project" value="UniProtKB-KW"/>
</dbReference>
<dbReference type="Gene3D" id="3.90.550.10">
    <property type="entry name" value="Spore Coat Polysaccharide Biosynthesis Protein SpsA, Chain A"/>
    <property type="match status" value="1"/>
</dbReference>
<dbReference type="PANTHER" id="PTHR43523">
    <property type="entry name" value="GLUCOSE-1-PHOSPHATE ADENYLYLTRANSFERASE-RELATED"/>
    <property type="match status" value="1"/>
</dbReference>
<dbReference type="AlphaFoldDB" id="A0A261F5A4"/>
<comment type="similarity">
    <text evidence="1">Belongs to the bacterial/plant glucose-1-phosphate adenylyltransferase family.</text>
</comment>
<dbReference type="Pfam" id="PF00483">
    <property type="entry name" value="NTP_transferase"/>
    <property type="match status" value="1"/>
</dbReference>
<dbReference type="InterPro" id="IPR011004">
    <property type="entry name" value="Trimer_LpxA-like_sf"/>
</dbReference>
<protein>
    <submittedName>
        <fullName evidence="5">Glucose-1-phosphate adenylyltransferase</fullName>
    </submittedName>
</protein>
<dbReference type="SUPFAM" id="SSF51161">
    <property type="entry name" value="Trimeric LpxA-like enzymes"/>
    <property type="match status" value="1"/>
</dbReference>
<dbReference type="Proteomes" id="UP000243657">
    <property type="component" value="Unassembled WGS sequence"/>
</dbReference>
<evidence type="ECO:0000256" key="2">
    <source>
        <dbReference type="ARBA" id="ARBA00023056"/>
    </source>
</evidence>
<gene>
    <name evidence="5" type="ORF">ALMA_0716</name>
</gene>
<evidence type="ECO:0000259" key="3">
    <source>
        <dbReference type="Pfam" id="PF00483"/>
    </source>
</evidence>
<dbReference type="InterPro" id="IPR029044">
    <property type="entry name" value="Nucleotide-diphossugar_trans"/>
</dbReference>
<dbReference type="RefSeq" id="WP_094726408.1">
    <property type="nucleotide sequence ID" value="NZ_JBHLWS010000013.1"/>
</dbReference>
<evidence type="ECO:0000313" key="6">
    <source>
        <dbReference type="Proteomes" id="UP000243657"/>
    </source>
</evidence>
<dbReference type="EMBL" id="MWWT01000005">
    <property type="protein sequence ID" value="OZG54255.1"/>
    <property type="molecule type" value="Genomic_DNA"/>
</dbReference>
<comment type="caution">
    <text evidence="5">The sequence shown here is derived from an EMBL/GenBank/DDBJ whole genome shotgun (WGS) entry which is preliminary data.</text>
</comment>
<dbReference type="InterPro" id="IPR011831">
    <property type="entry name" value="ADP-Glc_PPase"/>
</dbReference>
<evidence type="ECO:0000313" key="5">
    <source>
        <dbReference type="EMBL" id="OZG54255.1"/>
    </source>
</evidence>
<keyword evidence="5" id="KW-0548">Nucleotidyltransferase</keyword>
<name>A0A261F5A4_9BIFI</name>
<dbReference type="NCBIfam" id="TIGR02092">
    <property type="entry name" value="glgD"/>
    <property type="match status" value="1"/>
</dbReference>
<keyword evidence="2" id="KW-0320">Glycogen biosynthesis</keyword>
<dbReference type="Gene3D" id="2.160.10.10">
    <property type="entry name" value="Hexapeptide repeat proteins"/>
    <property type="match status" value="1"/>
</dbReference>
<dbReference type="InterPro" id="IPR005835">
    <property type="entry name" value="NTP_transferase_dom"/>
</dbReference>
<feature type="domain" description="Glucose-1-phosphate adenylyltransferase/Bifunctional protein GlmU-like C-terminal hexapeptide" evidence="4">
    <location>
        <begin position="311"/>
        <end position="379"/>
    </location>
</feature>
<sequence>MKLDKYTAILGNTIGYPDMEGLTDRRPLASLPFDAKYRLIDFQLSSLANAGIHSIYGLFQRDNTSSIFDHVRSGREWGLDSLLSHWYLGFYNTKYNDHTTDRAYYEQLLTFLKRSGSDRTVYMGCDMLCNIDIRQVIRLAERAHSPMTVVYKRVPASMVTPANEVLEVSADDEVIGKGTLPEYRAGLAGVDISPDTSTGLAHEFADPDELISMSADIYVLETNWLIAQMEEEVKNEHPRKLRFLLRSLLEEHRALAFGYTGYLANITSVKSYFDANMDMLEPEHFYSLLYSNQKVYTKVKNEESTYFSPECEIEDSQFASGSIIKGRVKKSIISRSCHVDEDSFVCHSIAFSKVHVGSGARVEYAVLDKNVVIQPGVTVKGTPEKPLVITKGSIVEEDIIR</sequence>
<evidence type="ECO:0000259" key="4">
    <source>
        <dbReference type="Pfam" id="PF24894"/>
    </source>
</evidence>
<reference evidence="5 6" key="1">
    <citation type="journal article" date="2017" name="BMC Genomics">
        <title>Comparative genomic and phylogenomic analyses of the Bifidobacteriaceae family.</title>
        <authorList>
            <person name="Lugli G.A."/>
            <person name="Milani C."/>
            <person name="Turroni F."/>
            <person name="Duranti S."/>
            <person name="Mancabelli L."/>
            <person name="Mangifesta M."/>
            <person name="Ferrario C."/>
            <person name="Modesto M."/>
            <person name="Mattarelli P."/>
            <person name="Jiri K."/>
            <person name="van Sinderen D."/>
            <person name="Ventura M."/>
        </authorList>
    </citation>
    <scope>NUCLEOTIDE SEQUENCE [LARGE SCALE GENOMIC DNA]</scope>
    <source>
        <strain evidence="5 6">DSM 24762</strain>
    </source>
</reference>
<dbReference type="InterPro" id="IPR011832">
    <property type="entry name" value="GlgDAde_trans"/>
</dbReference>
<dbReference type="Pfam" id="PF24894">
    <property type="entry name" value="Hexapep_GlmU"/>
    <property type="match status" value="1"/>
</dbReference>
<dbReference type="GO" id="GO:0008878">
    <property type="term" value="F:glucose-1-phosphate adenylyltransferase activity"/>
    <property type="evidence" value="ECO:0007669"/>
    <property type="project" value="InterPro"/>
</dbReference>
<organism evidence="5 6">
    <name type="scientific">Alloscardovia macacae</name>
    <dbReference type="NCBI Taxonomy" id="1160091"/>
    <lineage>
        <taxon>Bacteria</taxon>
        <taxon>Bacillati</taxon>
        <taxon>Actinomycetota</taxon>
        <taxon>Actinomycetes</taxon>
        <taxon>Bifidobacteriales</taxon>
        <taxon>Bifidobacteriaceae</taxon>
        <taxon>Alloscardovia</taxon>
    </lineage>
</organism>